<reference evidence="2" key="1">
    <citation type="journal article" date="2021" name="PeerJ">
        <title>Extensive microbial diversity within the chicken gut microbiome revealed by metagenomics and culture.</title>
        <authorList>
            <person name="Gilroy R."/>
            <person name="Ravi A."/>
            <person name="Getino M."/>
            <person name="Pursley I."/>
            <person name="Horton D.L."/>
            <person name="Alikhan N.F."/>
            <person name="Baker D."/>
            <person name="Gharbi K."/>
            <person name="Hall N."/>
            <person name="Watson M."/>
            <person name="Adriaenssens E.M."/>
            <person name="Foster-Nyarko E."/>
            <person name="Jarju S."/>
            <person name="Secka A."/>
            <person name="Antonio M."/>
            <person name="Oren A."/>
            <person name="Chaudhuri R.R."/>
            <person name="La Ragione R."/>
            <person name="Hildebrand F."/>
            <person name="Pallen M.J."/>
        </authorList>
    </citation>
    <scope>NUCLEOTIDE SEQUENCE</scope>
    <source>
        <strain evidence="2">A6-441</strain>
    </source>
</reference>
<keyword evidence="1" id="KW-1133">Transmembrane helix</keyword>
<dbReference type="EMBL" id="JAHLFN010000016">
    <property type="protein sequence ID" value="MBU3841731.1"/>
    <property type="molecule type" value="Genomic_DNA"/>
</dbReference>
<feature type="transmembrane region" description="Helical" evidence="1">
    <location>
        <begin position="6"/>
        <end position="29"/>
    </location>
</feature>
<keyword evidence="1" id="KW-0472">Membrane</keyword>
<evidence type="ECO:0000313" key="2">
    <source>
        <dbReference type="EMBL" id="MBU3841731.1"/>
    </source>
</evidence>
<name>A0A9E2KXX0_9FUSO</name>
<reference evidence="2" key="2">
    <citation type="submission" date="2021-04" db="EMBL/GenBank/DDBJ databases">
        <authorList>
            <person name="Gilroy R."/>
        </authorList>
    </citation>
    <scope>NUCLEOTIDE SEQUENCE</scope>
    <source>
        <strain evidence="2">A6-441</strain>
    </source>
</reference>
<evidence type="ECO:0000256" key="1">
    <source>
        <dbReference type="SAM" id="Phobius"/>
    </source>
</evidence>
<gene>
    <name evidence="2" type="ORF">IAA47_01815</name>
</gene>
<evidence type="ECO:0000313" key="3">
    <source>
        <dbReference type="Proteomes" id="UP000724657"/>
    </source>
</evidence>
<dbReference type="AlphaFoldDB" id="A0A9E2KXX0"/>
<sequence length="140" mass="17132">MKRRAFTFIELILSMTLFFITLFPLLKYVHFSFITHRKYLKLEEDFINFKALEKQMQAKTSLFLRNYLGKKEYNYETFGKDSLTESIYLPYELNRNFLLELEIFEVCYQTKDEKYNYIEIKIMYINNNKSFKSNNLVGNW</sequence>
<keyword evidence="1" id="KW-0812">Transmembrane</keyword>
<proteinExistence type="predicted"/>
<accession>A0A9E2KXX0</accession>
<organism evidence="2 3">
    <name type="scientific">Candidatus Fusobacterium pullicola</name>
    <dbReference type="NCBI Taxonomy" id="2838601"/>
    <lineage>
        <taxon>Bacteria</taxon>
        <taxon>Fusobacteriati</taxon>
        <taxon>Fusobacteriota</taxon>
        <taxon>Fusobacteriia</taxon>
        <taxon>Fusobacteriales</taxon>
        <taxon>Fusobacteriaceae</taxon>
        <taxon>Fusobacterium</taxon>
    </lineage>
</organism>
<protein>
    <submittedName>
        <fullName evidence="2">Uncharacterized protein</fullName>
    </submittedName>
</protein>
<dbReference type="Proteomes" id="UP000724657">
    <property type="component" value="Unassembled WGS sequence"/>
</dbReference>
<comment type="caution">
    <text evidence="2">The sequence shown here is derived from an EMBL/GenBank/DDBJ whole genome shotgun (WGS) entry which is preliminary data.</text>
</comment>